<evidence type="ECO:0000313" key="2">
    <source>
        <dbReference type="Proteomes" id="UP000199495"/>
    </source>
</evidence>
<dbReference type="RefSeq" id="WP_143009437.1">
    <property type="nucleotide sequence ID" value="NZ_FNCS01000020.1"/>
</dbReference>
<dbReference type="STRING" id="440168.SAMN04487974_12036"/>
<evidence type="ECO:0000313" key="1">
    <source>
        <dbReference type="EMBL" id="SDH08458.1"/>
    </source>
</evidence>
<sequence length="204" mass="23369">MATDRLRQYNGALQMLGQTRIANLSVNEKSRRELDAAWDEANEYMLSKGLWNFAIRSSEMAFDDDVEPVSGYRYAIKIPDDFVRIVTLSATGFADQEMERYQNENGYWFCDYSEAFLRYVSYDAEYGMDLGKWPPAFALAHQAYLAFKSGLPVTGDKGTRNDVWGLHKRLLSEAKVSDAIEQPVARRPAGRWARARYGRHGSQR</sequence>
<dbReference type="EMBL" id="FNCS01000020">
    <property type="protein sequence ID" value="SDH08458.1"/>
    <property type="molecule type" value="Genomic_DNA"/>
</dbReference>
<reference evidence="1 2" key="1">
    <citation type="submission" date="2016-10" db="EMBL/GenBank/DDBJ databases">
        <authorList>
            <person name="de Groot N.N."/>
        </authorList>
    </citation>
    <scope>NUCLEOTIDE SEQUENCE [LARGE SCALE GENOMIC DNA]</scope>
    <source>
        <strain evidence="1 2">CGMCC 1.10267</strain>
    </source>
</reference>
<dbReference type="Proteomes" id="UP000199495">
    <property type="component" value="Unassembled WGS sequence"/>
</dbReference>
<proteinExistence type="predicted"/>
<name>A0A1G7ZIC6_9HYPH</name>
<dbReference type="AlphaFoldDB" id="A0A1G7ZIC6"/>
<organism evidence="1 2">
    <name type="scientific">Pelagibacterium luteolum</name>
    <dbReference type="NCBI Taxonomy" id="440168"/>
    <lineage>
        <taxon>Bacteria</taxon>
        <taxon>Pseudomonadati</taxon>
        <taxon>Pseudomonadota</taxon>
        <taxon>Alphaproteobacteria</taxon>
        <taxon>Hyphomicrobiales</taxon>
        <taxon>Devosiaceae</taxon>
        <taxon>Pelagibacterium</taxon>
    </lineage>
</organism>
<dbReference type="OrthoDB" id="8441904at2"/>
<gene>
    <name evidence="1" type="ORF">SAMN04487974_12036</name>
</gene>
<accession>A0A1G7ZIC6</accession>
<keyword evidence="2" id="KW-1185">Reference proteome</keyword>
<protein>
    <submittedName>
        <fullName evidence="1">Uncharacterized protein</fullName>
    </submittedName>
</protein>